<dbReference type="GO" id="GO:0008677">
    <property type="term" value="F:2-dehydropantoate 2-reductase activity"/>
    <property type="evidence" value="ECO:0007669"/>
    <property type="project" value="UniProtKB-EC"/>
</dbReference>
<dbReference type="PATRIC" id="fig|1127696.3.peg.1280"/>
<dbReference type="InterPro" id="IPR003710">
    <property type="entry name" value="ApbA"/>
</dbReference>
<evidence type="ECO:0000256" key="1">
    <source>
        <dbReference type="ARBA" id="ARBA00004994"/>
    </source>
</evidence>
<dbReference type="Pfam" id="PF08546">
    <property type="entry name" value="ApbA_C"/>
    <property type="match status" value="1"/>
</dbReference>
<dbReference type="Gene3D" id="1.10.1040.10">
    <property type="entry name" value="N-(1-d-carboxylethyl)-l-norvaline Dehydrogenase, domain 2"/>
    <property type="match status" value="1"/>
</dbReference>
<dbReference type="RefSeq" id="WP_005467500.1">
    <property type="nucleotide sequence ID" value="NZ_KB291032.1"/>
</dbReference>
<evidence type="ECO:0000313" key="13">
    <source>
        <dbReference type="Proteomes" id="UP000010408"/>
    </source>
</evidence>
<evidence type="ECO:0000256" key="4">
    <source>
        <dbReference type="ARBA" id="ARBA00019465"/>
    </source>
</evidence>
<dbReference type="Gene3D" id="3.40.50.720">
    <property type="entry name" value="NAD(P)-binding Rossmann-like Domain"/>
    <property type="match status" value="1"/>
</dbReference>
<sequence>MLLHHITISGLGGVGGYYGAMLVQAARREGKGRQIAFLARGAHLEAIRSCGLHVHTPERDFTVKPDFVAEDPHELPKSDLVILATKSYDLEANLRQLLPVITPETIILPLLNGADITDQVKRILPNNRVWDGCVYISGRKPEAGEILLEAEREIFIFGSRETTRTEEERELADLLTSVGVKAINPDDIEDHIRKKYLMISATATGTSYYNLTVGEALAQHPRGMRALIEELCQLYTALGHDLGEDAVERTIERQTFMIPTSTSSMHVDFLAGGRTELENLTGYVVRTAHHHGLILPTYDRMYRALRDEPYPPHRRV</sequence>
<evidence type="ECO:0000313" key="12">
    <source>
        <dbReference type="EMBL" id="EKY00677.1"/>
    </source>
</evidence>
<evidence type="ECO:0000259" key="10">
    <source>
        <dbReference type="Pfam" id="PF02558"/>
    </source>
</evidence>
<keyword evidence="6 9" id="KW-0560">Oxidoreductase</keyword>
<dbReference type="EC" id="1.1.1.169" evidence="3 9"/>
<dbReference type="EMBL" id="AMEQ01000037">
    <property type="protein sequence ID" value="EKY00677.1"/>
    <property type="molecule type" value="Genomic_DNA"/>
</dbReference>
<dbReference type="UniPathway" id="UPA00028">
    <property type="reaction ID" value="UER00004"/>
</dbReference>
<name>L1NBT5_9PORP</name>
<dbReference type="HOGENOM" id="CLU_031468_6_0_10"/>
<keyword evidence="9" id="KW-0566">Pantothenate biosynthesis</keyword>
<evidence type="ECO:0000259" key="11">
    <source>
        <dbReference type="Pfam" id="PF08546"/>
    </source>
</evidence>
<evidence type="ECO:0000256" key="3">
    <source>
        <dbReference type="ARBA" id="ARBA00013014"/>
    </source>
</evidence>
<organism evidence="12 13">
    <name type="scientific">Porphyromonas catoniae F0037</name>
    <dbReference type="NCBI Taxonomy" id="1127696"/>
    <lineage>
        <taxon>Bacteria</taxon>
        <taxon>Pseudomonadati</taxon>
        <taxon>Bacteroidota</taxon>
        <taxon>Bacteroidia</taxon>
        <taxon>Bacteroidales</taxon>
        <taxon>Porphyromonadaceae</taxon>
        <taxon>Porphyromonas</taxon>
    </lineage>
</organism>
<comment type="caution">
    <text evidence="12">The sequence shown here is derived from an EMBL/GenBank/DDBJ whole genome shotgun (WGS) entry which is preliminary data.</text>
</comment>
<dbReference type="InterPro" id="IPR051402">
    <property type="entry name" value="KPR-Related"/>
</dbReference>
<feature type="domain" description="Ketopantoate reductase N-terminal" evidence="10">
    <location>
        <begin position="6"/>
        <end position="155"/>
    </location>
</feature>
<dbReference type="AlphaFoldDB" id="L1NBT5"/>
<dbReference type="InterPro" id="IPR008927">
    <property type="entry name" value="6-PGluconate_DH-like_C_sf"/>
</dbReference>
<protein>
    <recommendedName>
        <fullName evidence="4 9">2-dehydropantoate 2-reductase</fullName>
        <ecNumber evidence="3 9">1.1.1.169</ecNumber>
    </recommendedName>
    <alternativeName>
        <fullName evidence="7 9">Ketopantoate reductase</fullName>
    </alternativeName>
</protein>
<dbReference type="GO" id="GO:0015940">
    <property type="term" value="P:pantothenate biosynthetic process"/>
    <property type="evidence" value="ECO:0007669"/>
    <property type="project" value="UniProtKB-UniPathway"/>
</dbReference>
<dbReference type="PANTHER" id="PTHR21708:SF26">
    <property type="entry name" value="2-DEHYDROPANTOATE 2-REDUCTASE"/>
    <property type="match status" value="1"/>
</dbReference>
<accession>L1NBT5</accession>
<evidence type="ECO:0000256" key="8">
    <source>
        <dbReference type="ARBA" id="ARBA00048793"/>
    </source>
</evidence>
<feature type="domain" description="Ketopantoate reductase C-terminal" evidence="11">
    <location>
        <begin position="187"/>
        <end position="306"/>
    </location>
</feature>
<dbReference type="Pfam" id="PF02558">
    <property type="entry name" value="ApbA"/>
    <property type="match status" value="1"/>
</dbReference>
<keyword evidence="5 9" id="KW-0521">NADP</keyword>
<comment type="catalytic activity">
    <reaction evidence="8 9">
        <text>(R)-pantoate + NADP(+) = 2-dehydropantoate + NADPH + H(+)</text>
        <dbReference type="Rhea" id="RHEA:16233"/>
        <dbReference type="ChEBI" id="CHEBI:11561"/>
        <dbReference type="ChEBI" id="CHEBI:15378"/>
        <dbReference type="ChEBI" id="CHEBI:15980"/>
        <dbReference type="ChEBI" id="CHEBI:57783"/>
        <dbReference type="ChEBI" id="CHEBI:58349"/>
        <dbReference type="EC" id="1.1.1.169"/>
    </reaction>
</comment>
<evidence type="ECO:0000256" key="6">
    <source>
        <dbReference type="ARBA" id="ARBA00023002"/>
    </source>
</evidence>
<comment type="similarity">
    <text evidence="2 9">Belongs to the ketopantoate reductase family.</text>
</comment>
<dbReference type="SUPFAM" id="SSF48179">
    <property type="entry name" value="6-phosphogluconate dehydrogenase C-terminal domain-like"/>
    <property type="match status" value="1"/>
</dbReference>
<evidence type="ECO:0000256" key="7">
    <source>
        <dbReference type="ARBA" id="ARBA00032024"/>
    </source>
</evidence>
<dbReference type="InterPro" id="IPR013752">
    <property type="entry name" value="KPA_reductase"/>
</dbReference>
<dbReference type="InterPro" id="IPR013332">
    <property type="entry name" value="KPR_N"/>
</dbReference>
<evidence type="ECO:0000256" key="2">
    <source>
        <dbReference type="ARBA" id="ARBA00007870"/>
    </source>
</evidence>
<dbReference type="eggNOG" id="COG1893">
    <property type="taxonomic scope" value="Bacteria"/>
</dbReference>
<proteinExistence type="inferred from homology"/>
<comment type="function">
    <text evidence="9">Catalyzes the NADPH-dependent reduction of ketopantoate into pantoic acid.</text>
</comment>
<dbReference type="Proteomes" id="UP000010408">
    <property type="component" value="Unassembled WGS sequence"/>
</dbReference>
<reference evidence="12 13" key="1">
    <citation type="submission" date="2012-05" db="EMBL/GenBank/DDBJ databases">
        <authorList>
            <person name="Weinstock G."/>
            <person name="Sodergren E."/>
            <person name="Lobos E.A."/>
            <person name="Fulton L."/>
            <person name="Fulton R."/>
            <person name="Courtney L."/>
            <person name="Fronick C."/>
            <person name="O'Laughlin M."/>
            <person name="Godfrey J."/>
            <person name="Wilson R.M."/>
            <person name="Miner T."/>
            <person name="Farmer C."/>
            <person name="Delehaunty K."/>
            <person name="Cordes M."/>
            <person name="Minx P."/>
            <person name="Tomlinson C."/>
            <person name="Chen J."/>
            <person name="Wollam A."/>
            <person name="Pepin K.H."/>
            <person name="Bhonagiri V."/>
            <person name="Zhang X."/>
            <person name="Suruliraj S."/>
            <person name="Warren W."/>
            <person name="Mitreva M."/>
            <person name="Mardis E.R."/>
            <person name="Wilson R.K."/>
        </authorList>
    </citation>
    <scope>NUCLEOTIDE SEQUENCE [LARGE SCALE GENOMIC DNA]</scope>
    <source>
        <strain evidence="12 13">F0037</strain>
    </source>
</reference>
<dbReference type="STRING" id="1127696.HMPREF9134_01414"/>
<comment type="pathway">
    <text evidence="1 9">Cofactor biosynthesis; (R)-pantothenate biosynthesis; (R)-pantoate from 3-methyl-2-oxobutanoate: step 2/2.</text>
</comment>
<dbReference type="PANTHER" id="PTHR21708">
    <property type="entry name" value="PROBABLE 2-DEHYDROPANTOATE 2-REDUCTASE"/>
    <property type="match status" value="1"/>
</dbReference>
<dbReference type="GO" id="GO:0005737">
    <property type="term" value="C:cytoplasm"/>
    <property type="evidence" value="ECO:0007669"/>
    <property type="project" value="TreeGrafter"/>
</dbReference>
<evidence type="ECO:0000256" key="9">
    <source>
        <dbReference type="RuleBase" id="RU362068"/>
    </source>
</evidence>
<gene>
    <name evidence="12" type="ORF">HMPREF9134_01414</name>
</gene>
<dbReference type="SUPFAM" id="SSF51735">
    <property type="entry name" value="NAD(P)-binding Rossmann-fold domains"/>
    <property type="match status" value="1"/>
</dbReference>
<dbReference type="InterPro" id="IPR036291">
    <property type="entry name" value="NAD(P)-bd_dom_sf"/>
</dbReference>
<dbReference type="NCBIfam" id="TIGR00745">
    <property type="entry name" value="apbA_panE"/>
    <property type="match status" value="1"/>
</dbReference>
<dbReference type="InterPro" id="IPR013328">
    <property type="entry name" value="6PGD_dom2"/>
</dbReference>
<evidence type="ECO:0000256" key="5">
    <source>
        <dbReference type="ARBA" id="ARBA00022857"/>
    </source>
</evidence>